<dbReference type="Pfam" id="PF10646">
    <property type="entry name" value="Germane"/>
    <property type="match status" value="1"/>
</dbReference>
<keyword evidence="1" id="KW-0472">Membrane</keyword>
<dbReference type="InterPro" id="IPR019606">
    <property type="entry name" value="GerMN"/>
</dbReference>
<dbReference type="Proteomes" id="UP001155145">
    <property type="component" value="Unassembled WGS sequence"/>
</dbReference>
<organism evidence="3 6">
    <name type="scientific">Arthrobacter zhangbolii</name>
    <dbReference type="NCBI Taxonomy" id="2886936"/>
    <lineage>
        <taxon>Bacteria</taxon>
        <taxon>Bacillati</taxon>
        <taxon>Actinomycetota</taxon>
        <taxon>Actinomycetes</taxon>
        <taxon>Micrococcales</taxon>
        <taxon>Micrococcaceae</taxon>
        <taxon>Arthrobacter</taxon>
    </lineage>
</organism>
<dbReference type="EMBL" id="JAJFZT010000001">
    <property type="protein sequence ID" value="MCC3271417.1"/>
    <property type="molecule type" value="Genomic_DNA"/>
</dbReference>
<evidence type="ECO:0000313" key="3">
    <source>
        <dbReference type="EMBL" id="MCC3271417.1"/>
    </source>
</evidence>
<keyword evidence="1" id="KW-0812">Transmembrane</keyword>
<dbReference type="AlphaFoldDB" id="A0A9X1M6F3"/>
<dbReference type="RefSeq" id="WP_227927772.1">
    <property type="nucleotide sequence ID" value="NZ_CP094984.1"/>
</dbReference>
<evidence type="ECO:0000313" key="5">
    <source>
        <dbReference type="Proteomes" id="UP000829758"/>
    </source>
</evidence>
<dbReference type="EMBL" id="CP094984">
    <property type="protein sequence ID" value="UON90806.1"/>
    <property type="molecule type" value="Genomic_DNA"/>
</dbReference>
<keyword evidence="5" id="KW-1185">Reference proteome</keyword>
<name>A0A9X1M6F3_9MICC</name>
<dbReference type="Proteomes" id="UP000829758">
    <property type="component" value="Chromosome"/>
</dbReference>
<feature type="domain" description="GerMN" evidence="2">
    <location>
        <begin position="107"/>
        <end position="204"/>
    </location>
</feature>
<evidence type="ECO:0000313" key="4">
    <source>
        <dbReference type="EMBL" id="UON90806.1"/>
    </source>
</evidence>
<gene>
    <name evidence="3" type="ORF">LJ755_01560</name>
    <name evidence="4" type="ORF">MUK71_09120</name>
</gene>
<sequence length="325" mass="34132">MVTLLPGRASSPDAARRSRRLVRAGAGAALLVAMLATGGCGVVAEYPTTTMPTAFSAESRSLAPMTISPPAEAGSGTLMPVYWLGLNDTTVSLYREFLQSDNTGDPIGEAVRAMTAGKPLDQDYFTPWQPADKVTASISSKNVITVDIPSKAFKGSLDAGMAHRAVQQLVYTATAAAVNAGLTTVGQESTVVVLVDGKAGYRAFGHESLEEPLRRDPSLVAPIWIIDPQESQVRPTSLTVTGTAASQPEGLYWRAEPVVDGRPSSDAVASGRVDFHEGPGSTREFTFSTTLAPGTYSLKVYYKGHEAAGDSKRITVTAAPGDPES</sequence>
<accession>A0A9X1M6F3</accession>
<evidence type="ECO:0000256" key="1">
    <source>
        <dbReference type="SAM" id="Phobius"/>
    </source>
</evidence>
<protein>
    <submittedName>
        <fullName evidence="3">GerMN domain-containing protein</fullName>
    </submittedName>
</protein>
<reference evidence="3" key="1">
    <citation type="submission" date="2021-10" db="EMBL/GenBank/DDBJ databases">
        <title>Novel species in genus Arthrobacter.</title>
        <authorList>
            <person name="Liu Y."/>
        </authorList>
    </citation>
    <scope>NUCLEOTIDE SEQUENCE</scope>
    <source>
        <strain evidence="3">Zg-Y462</strain>
        <strain evidence="5">zg-Y462</strain>
    </source>
</reference>
<proteinExistence type="predicted"/>
<dbReference type="SMART" id="SM00909">
    <property type="entry name" value="Germane"/>
    <property type="match status" value="1"/>
</dbReference>
<feature type="transmembrane region" description="Helical" evidence="1">
    <location>
        <begin position="21"/>
        <end position="44"/>
    </location>
</feature>
<evidence type="ECO:0000313" key="6">
    <source>
        <dbReference type="Proteomes" id="UP001155145"/>
    </source>
</evidence>
<evidence type="ECO:0000259" key="2">
    <source>
        <dbReference type="SMART" id="SM00909"/>
    </source>
</evidence>
<keyword evidence="1" id="KW-1133">Transmembrane helix</keyword>